<evidence type="ECO:0000313" key="2">
    <source>
        <dbReference type="Proteomes" id="UP001159663"/>
    </source>
</evidence>
<dbReference type="RefSeq" id="WP_280534655.1">
    <property type="nucleotide sequence ID" value="NZ_JAKMYX010000121.1"/>
</dbReference>
<reference evidence="1" key="1">
    <citation type="submission" date="2022-01" db="EMBL/GenBank/DDBJ databases">
        <title>Vibrio aestuarianus Clade A and Clade B isolates are associated with Pacific oyster (Crassostrea gigas) disease outbreaks across Ireland.</title>
        <authorList>
            <person name="Coyle N."/>
            <person name="O'Toole C."/>
            <person name="Thomas J.C.L."/>
            <person name="Ryder D."/>
            <person name="Cheslett D."/>
            <person name="Feist S."/>
            <person name="Bean T."/>
            <person name="Joseph A."/>
            <person name="Waina A."/>
            <person name="Feil E."/>
            <person name="Verner-Jeffreys D.W."/>
        </authorList>
    </citation>
    <scope>NUCLEOTIDE SEQUENCE</scope>
    <source>
        <strain evidence="1">S/17/14 A</strain>
    </source>
</reference>
<sequence length="872" mass="99256">MTLEPRTLNNEQAKNLVMYVDKYKAKFYERLIDYNAFGDLLWDTGSWHFGEKGVAWLKETKHLGFKWDQISNGLKGLSKMDVSKPFQDFMRAFHMHLVCTTNGLPSGSMLEKRVQVMKRWYWEMVSKTGQTHPMYLTADIIHAAMDRHKEHSKSASNVSDYCDVAVSIINLLRRYDLFIVNIEVKNKHPYHTSSASTKLRKKAEHLNPENTDDKKLISIRAFMAVIELMVLAKNDYQRIFNNMLFLSIICGFRFQEIMSLNMDSLVKREITDESKRQHAIDKGWPTYKLGVQYLGAKKSGWRIHWLAPTSYPVVEMIYKQVEELTAGFRQTIKGFRDSDFTNLLPSKINESPGDQIESRALEGIMFTGTGGARSSLHKSICVSMLKFARHEPTVIPVHSQLKNYYFTKAQLNDYVYQRYASAKNFTQGHQCVLSLKNNGNWEHFNYEDLMFIMPEGAFNIINDFVSLQNVVPLDDSSVEGWLGGLDEKRKSIFDYFELFEDDGSRIKLKKHVPRHNINTFLAIAGVTDHIQAILMGRVDITQNKHYQHQAESLSYQTASLAVTMLEKARDENKKALSGGVQLSLFDEEGVQLSLFDAECEPAPQPESRVQDQSKSEVSRRMAALYKSAKPIKNTGISKVKELTSMAINPNLSTENNLKQNMQTFGETTKEIADYMAGTMSDTFLPELKAAHDKLVRQGLEETAKQLLERHAKLYPLGFGGCTRDVARWGCPHAMKCQSGLPCGYFTLTGRMGEAEEATRRLTIKQAEINELRKLAAANSAFRLALEEQEEALLVLKALEADAIETQSIKKLVDLMSSDEDNPLKRIMVRLNEQMLIGKTPKTLADLLFIEQKRLEGNAAQKETNNGQDTTQS</sequence>
<comment type="caution">
    <text evidence="1">The sequence shown here is derived from an EMBL/GenBank/DDBJ whole genome shotgun (WGS) entry which is preliminary data.</text>
</comment>
<proteinExistence type="predicted"/>
<gene>
    <name evidence="1" type="ORF">L8R85_21830</name>
</gene>
<protein>
    <submittedName>
        <fullName evidence="1">Uncharacterized protein</fullName>
    </submittedName>
</protein>
<organism evidence="1 2">
    <name type="scientific">Vibrio splendidus</name>
    <dbReference type="NCBI Taxonomy" id="29497"/>
    <lineage>
        <taxon>Bacteria</taxon>
        <taxon>Pseudomonadati</taxon>
        <taxon>Pseudomonadota</taxon>
        <taxon>Gammaproteobacteria</taxon>
        <taxon>Vibrionales</taxon>
        <taxon>Vibrionaceae</taxon>
        <taxon>Vibrio</taxon>
    </lineage>
</organism>
<dbReference type="Proteomes" id="UP001159663">
    <property type="component" value="Unassembled WGS sequence"/>
</dbReference>
<dbReference type="AlphaFoldDB" id="A0AA43K0E6"/>
<dbReference type="EMBL" id="JAKMYX010000121">
    <property type="protein sequence ID" value="MDH5923673.1"/>
    <property type="molecule type" value="Genomic_DNA"/>
</dbReference>
<evidence type="ECO:0000313" key="1">
    <source>
        <dbReference type="EMBL" id="MDH5923673.1"/>
    </source>
</evidence>
<accession>A0AA43K0E6</accession>
<name>A0AA43K0E6_VIBSP</name>